<sequence>MSRFTPNRPDHLVASIVALAEQSNRLALDAAMEAARADREGHTATVVDQICRLAVGAGVSAGEIVWLVTELESATEDLGQLAEAGVAVAGMESCMIAVTEAVQGVADRGAPVEVSSSAEALRRVSAQLAELLPRLQPA</sequence>
<reference evidence="3 4" key="1">
    <citation type="submission" date="2018-10" db="EMBL/GenBank/DDBJ databases">
        <title>Genomic Encyclopedia of Archaeal and Bacterial Type Strains, Phase II (KMG-II): from individual species to whole genera.</title>
        <authorList>
            <person name="Goeker M."/>
        </authorList>
    </citation>
    <scope>NUCLEOTIDE SEQUENCE [LARGE SCALE GENOMIC DNA]</scope>
    <source>
        <strain evidence="3 4">DSM 14954</strain>
    </source>
</reference>
<protein>
    <recommendedName>
        <fullName evidence="2">Methyl-accepting transducer domain-containing protein</fullName>
    </recommendedName>
</protein>
<keyword evidence="1" id="KW-0807">Transducer</keyword>
<dbReference type="SUPFAM" id="SSF58104">
    <property type="entry name" value="Methyl-accepting chemotaxis protein (MCP) signaling domain"/>
    <property type="match status" value="1"/>
</dbReference>
<dbReference type="AlphaFoldDB" id="A0A660L7N1"/>
<keyword evidence="4" id="KW-1185">Reference proteome</keyword>
<gene>
    <name evidence="3" type="ORF">C8N24_0848</name>
</gene>
<evidence type="ECO:0000259" key="2">
    <source>
        <dbReference type="PROSITE" id="PS50111"/>
    </source>
</evidence>
<dbReference type="RefSeq" id="WP_121248296.1">
    <property type="nucleotide sequence ID" value="NZ_RBIL01000001.1"/>
</dbReference>
<dbReference type="GO" id="GO:0016020">
    <property type="term" value="C:membrane"/>
    <property type="evidence" value="ECO:0007669"/>
    <property type="project" value="InterPro"/>
</dbReference>
<proteinExistence type="predicted"/>
<name>A0A660L7N1_9ACTN</name>
<accession>A0A660L7N1</accession>
<dbReference type="EMBL" id="RBIL01000001">
    <property type="protein sequence ID" value="RKQ91032.1"/>
    <property type="molecule type" value="Genomic_DNA"/>
</dbReference>
<dbReference type="InterPro" id="IPR004089">
    <property type="entry name" value="MCPsignal_dom"/>
</dbReference>
<dbReference type="GO" id="GO:0007165">
    <property type="term" value="P:signal transduction"/>
    <property type="evidence" value="ECO:0007669"/>
    <property type="project" value="UniProtKB-KW"/>
</dbReference>
<organism evidence="3 4">
    <name type="scientific">Solirubrobacter pauli</name>
    <dbReference type="NCBI Taxonomy" id="166793"/>
    <lineage>
        <taxon>Bacteria</taxon>
        <taxon>Bacillati</taxon>
        <taxon>Actinomycetota</taxon>
        <taxon>Thermoleophilia</taxon>
        <taxon>Solirubrobacterales</taxon>
        <taxon>Solirubrobacteraceae</taxon>
        <taxon>Solirubrobacter</taxon>
    </lineage>
</organism>
<dbReference type="PROSITE" id="PS50111">
    <property type="entry name" value="CHEMOTAXIS_TRANSDUC_2"/>
    <property type="match status" value="1"/>
</dbReference>
<evidence type="ECO:0000313" key="4">
    <source>
        <dbReference type="Proteomes" id="UP000278962"/>
    </source>
</evidence>
<evidence type="ECO:0000256" key="1">
    <source>
        <dbReference type="PROSITE-ProRule" id="PRU00284"/>
    </source>
</evidence>
<dbReference type="OrthoDB" id="9858658at2"/>
<dbReference type="Gene3D" id="1.10.287.950">
    <property type="entry name" value="Methyl-accepting chemotaxis protein"/>
    <property type="match status" value="1"/>
</dbReference>
<comment type="caution">
    <text evidence="3">The sequence shown here is derived from an EMBL/GenBank/DDBJ whole genome shotgun (WGS) entry which is preliminary data.</text>
</comment>
<dbReference type="Proteomes" id="UP000278962">
    <property type="component" value="Unassembled WGS sequence"/>
</dbReference>
<feature type="domain" description="Methyl-accepting transducer" evidence="2">
    <location>
        <begin position="12"/>
        <end position="77"/>
    </location>
</feature>
<evidence type="ECO:0000313" key="3">
    <source>
        <dbReference type="EMBL" id="RKQ91032.1"/>
    </source>
</evidence>